<feature type="coiled-coil region" evidence="7">
    <location>
        <begin position="489"/>
        <end position="553"/>
    </location>
</feature>
<keyword evidence="3" id="KW-0132">Cell division</keyword>
<comment type="caution">
    <text evidence="9">The sequence shown here is derived from an EMBL/GenBank/DDBJ whole genome shotgun (WGS) entry which is preliminary data.</text>
</comment>
<dbReference type="OMA" id="YKLDFMP"/>
<organism evidence="9 10">
    <name type="scientific">Tieghemostelium lacteum</name>
    <name type="common">Slime mold</name>
    <name type="synonym">Dictyostelium lacteum</name>
    <dbReference type="NCBI Taxonomy" id="361077"/>
    <lineage>
        <taxon>Eukaryota</taxon>
        <taxon>Amoebozoa</taxon>
        <taxon>Evosea</taxon>
        <taxon>Eumycetozoa</taxon>
        <taxon>Dictyostelia</taxon>
        <taxon>Dictyosteliales</taxon>
        <taxon>Raperosteliaceae</taxon>
        <taxon>Tieghemostelium</taxon>
    </lineage>
</organism>
<feature type="coiled-coil region" evidence="7">
    <location>
        <begin position="265"/>
        <end position="357"/>
    </location>
</feature>
<evidence type="ECO:0000313" key="9">
    <source>
        <dbReference type="EMBL" id="KYQ93412.1"/>
    </source>
</evidence>
<evidence type="ECO:0000256" key="7">
    <source>
        <dbReference type="SAM" id="Coils"/>
    </source>
</evidence>
<feature type="compositionally biased region" description="Low complexity" evidence="8">
    <location>
        <begin position="581"/>
        <end position="591"/>
    </location>
</feature>
<keyword evidence="10" id="KW-1185">Reference proteome</keyword>
<proteinExistence type="inferred from homology"/>
<evidence type="ECO:0000256" key="5">
    <source>
        <dbReference type="ARBA" id="ARBA00023242"/>
    </source>
</evidence>
<dbReference type="GO" id="GO:0005635">
    <property type="term" value="C:nuclear envelope"/>
    <property type="evidence" value="ECO:0007669"/>
    <property type="project" value="TreeGrafter"/>
</dbReference>
<dbReference type="AlphaFoldDB" id="A0A151ZHG1"/>
<evidence type="ECO:0000256" key="3">
    <source>
        <dbReference type="ARBA" id="ARBA00022618"/>
    </source>
</evidence>
<dbReference type="GO" id="GO:0072686">
    <property type="term" value="C:mitotic spindle"/>
    <property type="evidence" value="ECO:0007669"/>
    <property type="project" value="TreeGrafter"/>
</dbReference>
<evidence type="ECO:0000256" key="2">
    <source>
        <dbReference type="ARBA" id="ARBA00008029"/>
    </source>
</evidence>
<dbReference type="PANTHER" id="PTHR23168">
    <property type="entry name" value="MITOTIC SPINDLE ASSEMBLY CHECKPOINT PROTEIN MAD1 MITOTIC ARREST DEFICIENT-LIKE PROTEIN 1"/>
    <property type="match status" value="1"/>
</dbReference>
<keyword evidence="5" id="KW-0539">Nucleus</keyword>
<evidence type="ECO:0000256" key="8">
    <source>
        <dbReference type="SAM" id="MobiDB-lite"/>
    </source>
</evidence>
<evidence type="ECO:0000256" key="4">
    <source>
        <dbReference type="ARBA" id="ARBA00022776"/>
    </source>
</evidence>
<dbReference type="FunFam" id="3.30.457.60:FF:000002">
    <property type="entry name" value="Mitotic spindle assembly checkpoint protein MAD1"/>
    <property type="match status" value="1"/>
</dbReference>
<keyword evidence="7" id="KW-0175">Coiled coil</keyword>
<dbReference type="GO" id="GO:0051315">
    <property type="term" value="P:attachment of mitotic spindle microtubules to kinetochore"/>
    <property type="evidence" value="ECO:0007669"/>
    <property type="project" value="TreeGrafter"/>
</dbReference>
<dbReference type="InParanoid" id="A0A151ZHG1"/>
<feature type="region of interest" description="Disordered" evidence="8">
    <location>
        <begin position="572"/>
        <end position="597"/>
    </location>
</feature>
<dbReference type="GO" id="GO:0007094">
    <property type="term" value="P:mitotic spindle assembly checkpoint signaling"/>
    <property type="evidence" value="ECO:0007669"/>
    <property type="project" value="InterPro"/>
</dbReference>
<evidence type="ECO:0000256" key="6">
    <source>
        <dbReference type="ARBA" id="ARBA00023306"/>
    </source>
</evidence>
<dbReference type="GO" id="GO:0000776">
    <property type="term" value="C:kinetochore"/>
    <property type="evidence" value="ECO:0007669"/>
    <property type="project" value="TreeGrafter"/>
</dbReference>
<keyword evidence="4" id="KW-0498">Mitosis</keyword>
<dbReference type="EMBL" id="LODT01000028">
    <property type="protein sequence ID" value="KYQ93412.1"/>
    <property type="molecule type" value="Genomic_DNA"/>
</dbReference>
<evidence type="ECO:0000313" key="10">
    <source>
        <dbReference type="Proteomes" id="UP000076078"/>
    </source>
</evidence>
<name>A0A151ZHG1_TIELA</name>
<dbReference type="Pfam" id="PF05557">
    <property type="entry name" value="MAD"/>
    <property type="match status" value="2"/>
</dbReference>
<feature type="coiled-coil region" evidence="7">
    <location>
        <begin position="53"/>
        <end position="241"/>
    </location>
</feature>
<comment type="similarity">
    <text evidence="2">Belongs to the MAD1 family.</text>
</comment>
<dbReference type="FunCoup" id="A0A151ZHG1">
    <property type="interactions" value="1"/>
</dbReference>
<protein>
    <submittedName>
        <fullName evidence="9">Mitotic spindle assembly checkpoint protein 1</fullName>
    </submittedName>
</protein>
<sequence length="735" mass="85936">MNSSQFNNSFMMNSVYNNSLSVSTIQKDIEKYLDADETGDHTTTLLFEAHDTLQKQQELIDQLKGQLKNEGKIENDFRTQSLILTDKDSELKEFKNKCYDLERQIKFYQTKAAEAMLKVEDEKKSSERKIESKNKELDDLQSKIRYLSTSDTSNKKRAEELELKISEVERNYQLKVKSLEKEKLQFRSENVDLKHKSNQSQDQWFQESNKDSQIQLLYSQKLEYEQQLNEQKQRLDSVVTALADSEKHYELLKLSVSTGTLENDLKKLRQQLVDSENIRKSLTKEVTYCQEQNEKLQKEIGNYRQQAQSIGNSEFIKQQNEMLKDKLSRFEETLTKYNTLQVEFNQLKQQQKQYQINENNNYSNNLGITVDELKIKLSQVEIDNQVLLGKLGEMTSNLRVLENRNKELQESLDQDKDSTNVKNSKISELTDKIKRLEKNNYLLKAERDGMKRILDAFDVEENISLKNSNGEDGEIQGQSSNSKMRLERINELERALNEKNLLLEQYESKLSKGTSTQNLNPMDVDEIDYREEYPKLNKEIERLMEEIAILESRLGRGEYDQSKFKVLHMTSNPSNIGMEESSNNNNASSPSGADKNLLEENHRLQIQINDFEKKMERLKSVFRQKINEFREAVYSLLGYKIDVDTQNRYKLISMYSEKESDYLMFQYSLVNGTSSVNGNQQPKQNGKVGNMELLETDFTKSLDKEMRAYLFTCKSIPSFLSQITLELFSRQTFHP</sequence>
<dbReference type="OrthoDB" id="331602at2759"/>
<dbReference type="InterPro" id="IPR008672">
    <property type="entry name" value="Mad1"/>
</dbReference>
<dbReference type="Gene3D" id="3.30.457.60">
    <property type="match status" value="1"/>
</dbReference>
<dbReference type="Gene3D" id="6.10.250.90">
    <property type="match status" value="1"/>
</dbReference>
<feature type="coiled-coil region" evidence="7">
    <location>
        <begin position="391"/>
        <end position="446"/>
    </location>
</feature>
<dbReference type="STRING" id="361077.A0A151ZHG1"/>
<dbReference type="SUPFAM" id="SSF75704">
    <property type="entry name" value="Mitotic arrest deficient-like 1, Mad1"/>
    <property type="match status" value="1"/>
</dbReference>
<comment type="subcellular location">
    <subcellularLocation>
        <location evidence="1">Nucleus</location>
    </subcellularLocation>
</comment>
<keyword evidence="6" id="KW-0131">Cell cycle</keyword>
<reference evidence="9 10" key="1">
    <citation type="submission" date="2015-12" db="EMBL/GenBank/DDBJ databases">
        <title>Dictyostelia acquired genes for synthesis and detection of signals that induce cell-type specialization by lateral gene transfer from prokaryotes.</title>
        <authorList>
            <person name="Gloeckner G."/>
            <person name="Schaap P."/>
        </authorList>
    </citation>
    <scope>NUCLEOTIDE SEQUENCE [LARGE SCALE GENOMIC DNA]</scope>
    <source>
        <strain evidence="9 10">TK</strain>
    </source>
</reference>
<dbReference type="GO" id="GO:0051301">
    <property type="term" value="P:cell division"/>
    <property type="evidence" value="ECO:0007669"/>
    <property type="project" value="UniProtKB-KW"/>
</dbReference>
<dbReference type="PANTHER" id="PTHR23168:SF0">
    <property type="entry name" value="MITOTIC SPINDLE ASSEMBLY CHECKPOINT PROTEIN MAD1"/>
    <property type="match status" value="1"/>
</dbReference>
<gene>
    <name evidence="9" type="ORF">DLAC_06100</name>
</gene>
<evidence type="ECO:0000256" key="1">
    <source>
        <dbReference type="ARBA" id="ARBA00004123"/>
    </source>
</evidence>
<accession>A0A151ZHG1</accession>
<dbReference type="Proteomes" id="UP000076078">
    <property type="component" value="Unassembled WGS sequence"/>
</dbReference>